<dbReference type="KEGG" id="xfa:XF_2242"/>
<reference evidence="1 2" key="1">
    <citation type="journal article" date="2000" name="Nature">
        <title>The genome sequence of the plant pathogen Xylella fastidiosa.</title>
        <authorList>
            <person name="Simpson A.J."/>
            <person name="Reinach F.C."/>
            <person name="Arruda P."/>
            <person name="Abreu F.A."/>
            <person name="Acencio M."/>
            <person name="Alvarenga R."/>
            <person name="Alves L.M."/>
            <person name="Araya J.E."/>
            <person name="Baia G.S."/>
            <person name="Baptista C.S."/>
            <person name="Barros M.H."/>
            <person name="Bonaccorsi E.D."/>
            <person name="Bordin S."/>
            <person name="Bove J.M."/>
            <person name="Briones M.R."/>
            <person name="Bueno M.R."/>
            <person name="Camargo A.A."/>
            <person name="Camargo L.E."/>
            <person name="Carraro D.M."/>
            <person name="Carrer H."/>
            <person name="Colauto N.B."/>
            <person name="Colombo C."/>
            <person name="Costa F.F."/>
            <person name="Costa M.C."/>
            <person name="Costa-Neto C.M."/>
            <person name="Coutinho L.L."/>
            <person name="Cristofani M."/>
            <person name="Dias-Neto E."/>
            <person name="Docena C."/>
            <person name="El-Dorry H."/>
            <person name="Facincani A.P."/>
            <person name="Ferreira A.J."/>
            <person name="Ferreira V.C."/>
            <person name="Ferro J.A."/>
            <person name="Fraga J.S."/>
            <person name="Franca S.C."/>
            <person name="Franco M.C."/>
            <person name="Frohme M."/>
            <person name="Furlan L.R."/>
            <person name="Garnier M."/>
            <person name="Goldman G.H."/>
            <person name="Goldman M.H."/>
            <person name="Gomes S.L."/>
            <person name="Gruber A."/>
            <person name="Ho P.L."/>
            <person name="Hoheisel J.D."/>
            <person name="Junqueira M.L."/>
            <person name="Kemper E.L."/>
            <person name="Kitajima J.P."/>
            <person name="Krieger J.E."/>
            <person name="Kuramae E.E."/>
            <person name="Laigret F."/>
            <person name="Lambais M.R."/>
            <person name="Leite L.C."/>
            <person name="Lemos E.G."/>
            <person name="Lemos M.V."/>
            <person name="Lopes S.A."/>
            <person name="Lopes C.R."/>
            <person name="Machado J.A."/>
            <person name="Machado M.A."/>
            <person name="Madeira A.M."/>
            <person name="Madeira H.M."/>
            <person name="Marino C.L."/>
            <person name="Marques M.V."/>
            <person name="Martins E.A."/>
            <person name="Martins E.M."/>
            <person name="Matsukuma A.Y."/>
            <person name="Menck C.F."/>
            <person name="Miracca E.C."/>
            <person name="Miyaki C.Y."/>
            <person name="Monteriro-Vitorello C.B."/>
            <person name="Moon D.H."/>
            <person name="Nagai M.A."/>
            <person name="Nascimento A.L."/>
            <person name="Netto L.E."/>
            <person name="Nhani A.Jr."/>
            <person name="Nobrega F.G."/>
            <person name="Nunes L.R."/>
            <person name="Oliveira M.A."/>
            <person name="de Oliveira M.C."/>
            <person name="de Oliveira R.C."/>
            <person name="Palmieri D.A."/>
            <person name="Paris A."/>
            <person name="Peixoto B.R."/>
            <person name="Pereira G.A."/>
            <person name="Pereira H.A.Jr."/>
            <person name="Pesquero J.B."/>
            <person name="Quaggio R.B."/>
            <person name="Roberto P.G."/>
            <person name="Rodrigues V."/>
            <person name="de M Rosa A.J."/>
            <person name="de Rosa V.E.Jr."/>
            <person name="de Sa R.G."/>
            <person name="Santelli R.V."/>
            <person name="Sawasaki H.E."/>
            <person name="da Silva A.C."/>
            <person name="da Silva A.M."/>
            <person name="da Silva F.R."/>
            <person name="da Silva W.A.Jr."/>
            <person name="da Silveira J.F."/>
            <person name="Silvestri M.L."/>
            <person name="Siqueira W.J."/>
            <person name="de Souza A.A."/>
            <person name="de Souza A.P."/>
            <person name="Terenzi M.F."/>
            <person name="Truffi D."/>
            <person name="Tsai S.M."/>
            <person name="Tsuhako M.H."/>
            <person name="Vallada H."/>
            <person name="Van Sluys M.A."/>
            <person name="Verjovski-Almeida S."/>
            <person name="Vettore A.L."/>
            <person name="Zago M.A."/>
            <person name="Zatz M."/>
            <person name="Meidanis J."/>
            <person name="Setubal J.C."/>
        </authorList>
    </citation>
    <scope>NUCLEOTIDE SEQUENCE [LARGE SCALE GENOMIC DNA]</scope>
    <source>
        <strain evidence="1 2">9a5c</strain>
    </source>
</reference>
<sequence length="54" mass="5826">MRLGVPSFLVGNGTPRPNIINTQVFLSTLTLNHAIILRYPDDGSGAPSPCHPIR</sequence>
<dbReference type="HOGENOM" id="CLU_3049517_0_0_6"/>
<dbReference type="EMBL" id="AE003849">
    <property type="protein sequence ID" value="AAF85041.1"/>
    <property type="molecule type" value="Genomic_DNA"/>
</dbReference>
<dbReference type="STRING" id="160492.XF_2242"/>
<organism evidence="1 2">
    <name type="scientific">Xylella fastidiosa (strain 9a5c)</name>
    <dbReference type="NCBI Taxonomy" id="160492"/>
    <lineage>
        <taxon>Bacteria</taxon>
        <taxon>Pseudomonadati</taxon>
        <taxon>Pseudomonadota</taxon>
        <taxon>Gammaproteobacteria</taxon>
        <taxon>Lysobacterales</taxon>
        <taxon>Lysobacteraceae</taxon>
        <taxon>Xylella</taxon>
    </lineage>
</organism>
<accession>Q9PBA2</accession>
<dbReference type="AlphaFoldDB" id="Q9PBA2"/>
<evidence type="ECO:0000313" key="1">
    <source>
        <dbReference type="EMBL" id="AAF85041.1"/>
    </source>
</evidence>
<protein>
    <submittedName>
        <fullName evidence="1">Uncharacterized protein</fullName>
    </submittedName>
</protein>
<name>Q9PBA2_XYLFA</name>
<gene>
    <name evidence="1" type="ordered locus">XF_2242</name>
</gene>
<dbReference type="PIR" id="B82581">
    <property type="entry name" value="B82581"/>
</dbReference>
<proteinExistence type="predicted"/>
<dbReference type="Proteomes" id="UP000000812">
    <property type="component" value="Chromosome"/>
</dbReference>
<evidence type="ECO:0000313" key="2">
    <source>
        <dbReference type="Proteomes" id="UP000000812"/>
    </source>
</evidence>